<keyword evidence="2" id="KW-0812">Transmembrane</keyword>
<feature type="region of interest" description="Disordered" evidence="1">
    <location>
        <begin position="133"/>
        <end position="166"/>
    </location>
</feature>
<feature type="region of interest" description="Disordered" evidence="1">
    <location>
        <begin position="106"/>
        <end position="125"/>
    </location>
</feature>
<organism evidence="3 4">
    <name type="scientific">Choiromyces venosus 120613-1</name>
    <dbReference type="NCBI Taxonomy" id="1336337"/>
    <lineage>
        <taxon>Eukaryota</taxon>
        <taxon>Fungi</taxon>
        <taxon>Dikarya</taxon>
        <taxon>Ascomycota</taxon>
        <taxon>Pezizomycotina</taxon>
        <taxon>Pezizomycetes</taxon>
        <taxon>Pezizales</taxon>
        <taxon>Tuberaceae</taxon>
        <taxon>Choiromyces</taxon>
    </lineage>
</organism>
<feature type="compositionally biased region" description="Basic and acidic residues" evidence="1">
    <location>
        <begin position="140"/>
        <end position="152"/>
    </location>
</feature>
<keyword evidence="2" id="KW-0472">Membrane</keyword>
<keyword evidence="2" id="KW-1133">Transmembrane helix</keyword>
<evidence type="ECO:0000256" key="2">
    <source>
        <dbReference type="SAM" id="Phobius"/>
    </source>
</evidence>
<feature type="compositionally biased region" description="Basic and acidic residues" evidence="1">
    <location>
        <begin position="52"/>
        <end position="74"/>
    </location>
</feature>
<sequence length="220" mass="26113">MCSFLITLGERRDSFTPFPRIHTHLHHPDKKDTLGFSDYFFLPFFYGRTDETHKTDEREERKGRGKKREREEKKKRFAVFKPPHLSHIEIHNTGLYSITPITRHPYISPVSTNPPRRRKKKKIIIRENPLSSSQIPVSQTEEKKGQPEEARHRPASQQSHQRSCKQAQHFVIKDKSMIPSSVSNFFSFFFFLLSILSSYLYPLSRSFFLPKKKRKYSIYI</sequence>
<reference evidence="3 4" key="1">
    <citation type="journal article" date="2018" name="Nat. Ecol. Evol.">
        <title>Pezizomycetes genomes reveal the molecular basis of ectomycorrhizal truffle lifestyle.</title>
        <authorList>
            <person name="Murat C."/>
            <person name="Payen T."/>
            <person name="Noel B."/>
            <person name="Kuo A."/>
            <person name="Morin E."/>
            <person name="Chen J."/>
            <person name="Kohler A."/>
            <person name="Krizsan K."/>
            <person name="Balestrini R."/>
            <person name="Da Silva C."/>
            <person name="Montanini B."/>
            <person name="Hainaut M."/>
            <person name="Levati E."/>
            <person name="Barry K.W."/>
            <person name="Belfiori B."/>
            <person name="Cichocki N."/>
            <person name="Clum A."/>
            <person name="Dockter R.B."/>
            <person name="Fauchery L."/>
            <person name="Guy J."/>
            <person name="Iotti M."/>
            <person name="Le Tacon F."/>
            <person name="Lindquist E.A."/>
            <person name="Lipzen A."/>
            <person name="Malagnac F."/>
            <person name="Mello A."/>
            <person name="Molinier V."/>
            <person name="Miyauchi S."/>
            <person name="Poulain J."/>
            <person name="Riccioni C."/>
            <person name="Rubini A."/>
            <person name="Sitrit Y."/>
            <person name="Splivallo R."/>
            <person name="Traeger S."/>
            <person name="Wang M."/>
            <person name="Zifcakova L."/>
            <person name="Wipf D."/>
            <person name="Zambonelli A."/>
            <person name="Paolocci F."/>
            <person name="Nowrousian M."/>
            <person name="Ottonello S."/>
            <person name="Baldrian P."/>
            <person name="Spatafora J.W."/>
            <person name="Henrissat B."/>
            <person name="Nagy L.G."/>
            <person name="Aury J.M."/>
            <person name="Wincker P."/>
            <person name="Grigoriev I.V."/>
            <person name="Bonfante P."/>
            <person name="Martin F.M."/>
        </authorList>
    </citation>
    <scope>NUCLEOTIDE SEQUENCE [LARGE SCALE GENOMIC DNA]</scope>
    <source>
        <strain evidence="3 4">120613-1</strain>
    </source>
</reference>
<dbReference type="Proteomes" id="UP000276215">
    <property type="component" value="Unassembled WGS sequence"/>
</dbReference>
<dbReference type="AlphaFoldDB" id="A0A3N4K2K6"/>
<gene>
    <name evidence="3" type="ORF">L873DRAFT_830918</name>
</gene>
<accession>A0A3N4K2K6</accession>
<feature type="compositionally biased region" description="Polar residues" evidence="1">
    <location>
        <begin position="155"/>
        <end position="166"/>
    </location>
</feature>
<protein>
    <submittedName>
        <fullName evidence="3">Uncharacterized protein</fullName>
    </submittedName>
</protein>
<name>A0A3N4K2K6_9PEZI</name>
<evidence type="ECO:0000256" key="1">
    <source>
        <dbReference type="SAM" id="MobiDB-lite"/>
    </source>
</evidence>
<proteinExistence type="predicted"/>
<dbReference type="EMBL" id="ML120382">
    <property type="protein sequence ID" value="RPB00125.1"/>
    <property type="molecule type" value="Genomic_DNA"/>
</dbReference>
<evidence type="ECO:0000313" key="4">
    <source>
        <dbReference type="Proteomes" id="UP000276215"/>
    </source>
</evidence>
<keyword evidence="4" id="KW-1185">Reference proteome</keyword>
<feature type="region of interest" description="Disordered" evidence="1">
    <location>
        <begin position="52"/>
        <end position="75"/>
    </location>
</feature>
<feature type="transmembrane region" description="Helical" evidence="2">
    <location>
        <begin position="185"/>
        <end position="204"/>
    </location>
</feature>
<evidence type="ECO:0000313" key="3">
    <source>
        <dbReference type="EMBL" id="RPB00125.1"/>
    </source>
</evidence>